<evidence type="ECO:0000313" key="2">
    <source>
        <dbReference type="EMBL" id="PVU86091.1"/>
    </source>
</evidence>
<dbReference type="EMBL" id="MBFR01000727">
    <property type="protein sequence ID" value="PVU86091.1"/>
    <property type="molecule type" value="Genomic_DNA"/>
</dbReference>
<feature type="region of interest" description="Disordered" evidence="1">
    <location>
        <begin position="1"/>
        <end position="44"/>
    </location>
</feature>
<comment type="caution">
    <text evidence="2">The sequence shown here is derived from an EMBL/GenBank/DDBJ whole genome shotgun (WGS) entry which is preliminary data.</text>
</comment>
<protein>
    <submittedName>
        <fullName evidence="2">Uncharacterized protein</fullName>
    </submittedName>
</protein>
<gene>
    <name evidence="2" type="ORF">BB561_006814</name>
</gene>
<dbReference type="AlphaFoldDB" id="A0A2T9Y170"/>
<dbReference type="Proteomes" id="UP000245383">
    <property type="component" value="Unassembled WGS sequence"/>
</dbReference>
<feature type="non-terminal residue" evidence="2">
    <location>
        <position position="138"/>
    </location>
</feature>
<evidence type="ECO:0000313" key="3">
    <source>
        <dbReference type="Proteomes" id="UP000245383"/>
    </source>
</evidence>
<feature type="compositionally biased region" description="Polar residues" evidence="1">
    <location>
        <begin position="1"/>
        <end position="11"/>
    </location>
</feature>
<organism evidence="2 3">
    <name type="scientific">Smittium simulii</name>
    <dbReference type="NCBI Taxonomy" id="133385"/>
    <lineage>
        <taxon>Eukaryota</taxon>
        <taxon>Fungi</taxon>
        <taxon>Fungi incertae sedis</taxon>
        <taxon>Zoopagomycota</taxon>
        <taxon>Kickxellomycotina</taxon>
        <taxon>Harpellomycetes</taxon>
        <taxon>Harpellales</taxon>
        <taxon>Legeriomycetaceae</taxon>
        <taxon>Smittium</taxon>
    </lineage>
</organism>
<proteinExistence type="predicted"/>
<keyword evidence="3" id="KW-1185">Reference proteome</keyword>
<name>A0A2T9Y170_9FUNG</name>
<reference evidence="2 3" key="1">
    <citation type="journal article" date="2018" name="MBio">
        <title>Comparative Genomics Reveals the Core Gene Toolbox for the Fungus-Insect Symbiosis.</title>
        <authorList>
            <person name="Wang Y."/>
            <person name="Stata M."/>
            <person name="Wang W."/>
            <person name="Stajich J.E."/>
            <person name="White M.M."/>
            <person name="Moncalvo J.M."/>
        </authorList>
    </citation>
    <scope>NUCLEOTIDE SEQUENCE [LARGE SCALE GENOMIC DNA]</scope>
    <source>
        <strain evidence="2 3">SWE-8-4</strain>
    </source>
</reference>
<sequence>MSNVPSVSQSAAAELPFPQQSPKINKIEKIQQNNKNNDKKITNPSLNLQDFTKVSIMHLFKISKSKVLKNASYGTPIKKLDVAGLKLNNKNEELISKENKDRFTDFNSIKQLDKKLSENNVSAAVIDMDLVSKLADNN</sequence>
<accession>A0A2T9Y170</accession>
<evidence type="ECO:0000256" key="1">
    <source>
        <dbReference type="SAM" id="MobiDB-lite"/>
    </source>
</evidence>